<evidence type="ECO:0000313" key="2">
    <source>
        <dbReference type="EMBL" id="CAL6016860.1"/>
    </source>
</evidence>
<keyword evidence="3" id="KW-1185">Reference proteome</keyword>
<dbReference type="EMBL" id="CATOUU010000681">
    <property type="protein sequence ID" value="CAI9940695.1"/>
    <property type="molecule type" value="Genomic_DNA"/>
</dbReference>
<reference evidence="1" key="1">
    <citation type="submission" date="2023-06" db="EMBL/GenBank/DDBJ databases">
        <authorList>
            <person name="Kurt Z."/>
        </authorList>
    </citation>
    <scope>NUCLEOTIDE SEQUENCE</scope>
</reference>
<reference evidence="2 3" key="2">
    <citation type="submission" date="2024-07" db="EMBL/GenBank/DDBJ databases">
        <authorList>
            <person name="Akdeniz Z."/>
        </authorList>
    </citation>
    <scope>NUCLEOTIDE SEQUENCE [LARGE SCALE GENOMIC DNA]</scope>
</reference>
<name>A0AA86PJ45_9EUKA</name>
<protein>
    <submittedName>
        <fullName evidence="2">Hypothetical_protein</fullName>
    </submittedName>
</protein>
<proteinExistence type="predicted"/>
<dbReference type="EMBL" id="CAXDID020000077">
    <property type="protein sequence ID" value="CAL6016860.1"/>
    <property type="molecule type" value="Genomic_DNA"/>
</dbReference>
<sequence>MKYMLLLSYTSLYSIVWDNEKPDNGWLQVVLANNMIHIANDIDIDRDINLISTKIKDQQCDIQKYTLQIVKYLKNQLKILRTDQNFYKSKNRPQIGHLRTDLRCERKTIQVQILR</sequence>
<dbReference type="Proteomes" id="UP001642409">
    <property type="component" value="Unassembled WGS sequence"/>
</dbReference>
<organism evidence="1">
    <name type="scientific">Hexamita inflata</name>
    <dbReference type="NCBI Taxonomy" id="28002"/>
    <lineage>
        <taxon>Eukaryota</taxon>
        <taxon>Metamonada</taxon>
        <taxon>Diplomonadida</taxon>
        <taxon>Hexamitidae</taxon>
        <taxon>Hexamitinae</taxon>
        <taxon>Hexamita</taxon>
    </lineage>
</organism>
<accession>A0AA86PJ45</accession>
<dbReference type="AlphaFoldDB" id="A0AA86PJ45"/>
<gene>
    <name evidence="2" type="ORF">HINF_LOCUS25710</name>
    <name evidence="1" type="ORF">HINF_LOCUS28340</name>
</gene>
<evidence type="ECO:0000313" key="1">
    <source>
        <dbReference type="EMBL" id="CAI9940695.1"/>
    </source>
</evidence>
<comment type="caution">
    <text evidence="1">The sequence shown here is derived from an EMBL/GenBank/DDBJ whole genome shotgun (WGS) entry which is preliminary data.</text>
</comment>
<evidence type="ECO:0000313" key="3">
    <source>
        <dbReference type="Proteomes" id="UP001642409"/>
    </source>
</evidence>